<dbReference type="PANTHER" id="PTHR48043">
    <property type="entry name" value="EG:EG0003.4 PROTEIN-RELATED"/>
    <property type="match status" value="1"/>
</dbReference>
<dbReference type="AlphaFoldDB" id="A0A7E4VWY5"/>
<accession>A0A7E4VWY5</accession>
<evidence type="ECO:0000313" key="7">
    <source>
        <dbReference type="Proteomes" id="UP000492821"/>
    </source>
</evidence>
<evidence type="ECO:0000256" key="2">
    <source>
        <dbReference type="ARBA" id="ARBA00012544"/>
    </source>
</evidence>
<dbReference type="PANTHER" id="PTHR48043:SF143">
    <property type="entry name" value="UDP-GLUCURONOSYLTRANSFERASE"/>
    <property type="match status" value="1"/>
</dbReference>
<dbReference type="GO" id="GO:0015020">
    <property type="term" value="F:glucuronosyltransferase activity"/>
    <property type="evidence" value="ECO:0007669"/>
    <property type="project" value="UniProtKB-EC"/>
</dbReference>
<dbReference type="SUPFAM" id="SSF53756">
    <property type="entry name" value="UDP-Glycosyltransferase/glycogen phosphorylase"/>
    <property type="match status" value="1"/>
</dbReference>
<comment type="similarity">
    <text evidence="1">Belongs to the UDP-glycosyltransferase family.</text>
</comment>
<keyword evidence="7" id="KW-1185">Reference proteome</keyword>
<keyword evidence="6" id="KW-0812">Transmembrane</keyword>
<feature type="transmembrane region" description="Helical" evidence="6">
    <location>
        <begin position="533"/>
        <end position="557"/>
    </location>
</feature>
<name>A0A7E4VWY5_PANRE</name>
<evidence type="ECO:0000256" key="3">
    <source>
        <dbReference type="ARBA" id="ARBA00022676"/>
    </source>
</evidence>
<evidence type="ECO:0000256" key="5">
    <source>
        <dbReference type="ARBA" id="ARBA00047475"/>
    </source>
</evidence>
<dbReference type="Proteomes" id="UP000492821">
    <property type="component" value="Unassembled WGS sequence"/>
</dbReference>
<keyword evidence="3" id="KW-0328">Glycosyltransferase</keyword>
<dbReference type="Pfam" id="PF00201">
    <property type="entry name" value="UDPGT"/>
    <property type="match status" value="1"/>
</dbReference>
<protein>
    <recommendedName>
        <fullName evidence="2">glucuronosyltransferase</fullName>
        <ecNumber evidence="2">2.4.1.17</ecNumber>
    </recommendedName>
</protein>
<proteinExistence type="inferred from homology"/>
<evidence type="ECO:0000256" key="4">
    <source>
        <dbReference type="ARBA" id="ARBA00022679"/>
    </source>
</evidence>
<dbReference type="InterPro" id="IPR002213">
    <property type="entry name" value="UDP_glucos_trans"/>
</dbReference>
<dbReference type="WBParaSite" id="Pan_g438.t1">
    <property type="protein sequence ID" value="Pan_g438.t1"/>
    <property type="gene ID" value="Pan_g438"/>
</dbReference>
<dbReference type="InterPro" id="IPR050271">
    <property type="entry name" value="UDP-glycosyltransferase"/>
</dbReference>
<dbReference type="CDD" id="cd03784">
    <property type="entry name" value="GT1_Gtf-like"/>
    <property type="match status" value="1"/>
</dbReference>
<evidence type="ECO:0000313" key="8">
    <source>
        <dbReference type="WBParaSite" id="Pan_g438.t1"/>
    </source>
</evidence>
<reference evidence="8" key="2">
    <citation type="submission" date="2020-10" db="UniProtKB">
        <authorList>
            <consortium name="WormBaseParasite"/>
        </authorList>
    </citation>
    <scope>IDENTIFICATION</scope>
</reference>
<dbReference type="FunFam" id="3.40.50.2000:FF:000021">
    <property type="entry name" value="UDP-glucuronosyltransferase"/>
    <property type="match status" value="1"/>
</dbReference>
<evidence type="ECO:0000256" key="1">
    <source>
        <dbReference type="ARBA" id="ARBA00009995"/>
    </source>
</evidence>
<keyword evidence="4" id="KW-0808">Transferase</keyword>
<keyword evidence="6" id="KW-1133">Transmembrane helix</keyword>
<evidence type="ECO:0000256" key="6">
    <source>
        <dbReference type="SAM" id="Phobius"/>
    </source>
</evidence>
<keyword evidence="6" id="KW-0472">Membrane</keyword>
<comment type="catalytic activity">
    <reaction evidence="5">
        <text>glucuronate acceptor + UDP-alpha-D-glucuronate = acceptor beta-D-glucuronoside + UDP + H(+)</text>
        <dbReference type="Rhea" id="RHEA:21032"/>
        <dbReference type="ChEBI" id="CHEBI:15378"/>
        <dbReference type="ChEBI" id="CHEBI:58052"/>
        <dbReference type="ChEBI" id="CHEBI:58223"/>
        <dbReference type="ChEBI" id="CHEBI:132367"/>
        <dbReference type="ChEBI" id="CHEBI:132368"/>
        <dbReference type="EC" id="2.4.1.17"/>
    </reaction>
</comment>
<dbReference type="Gene3D" id="3.40.50.2000">
    <property type="entry name" value="Glycogen Phosphorylase B"/>
    <property type="match status" value="2"/>
</dbReference>
<dbReference type="EC" id="2.4.1.17" evidence="2"/>
<reference evidence="7" key="1">
    <citation type="journal article" date="2013" name="Genetics">
        <title>The draft genome and transcriptome of Panagrellus redivivus are shaped by the harsh demands of a free-living lifestyle.</title>
        <authorList>
            <person name="Srinivasan J."/>
            <person name="Dillman A.R."/>
            <person name="Macchietto M.G."/>
            <person name="Heikkinen L."/>
            <person name="Lakso M."/>
            <person name="Fracchia K.M."/>
            <person name="Antoshechkin I."/>
            <person name="Mortazavi A."/>
            <person name="Wong G."/>
            <person name="Sternberg P.W."/>
        </authorList>
    </citation>
    <scope>NUCLEOTIDE SEQUENCE [LARGE SCALE GENOMIC DNA]</scope>
    <source>
        <strain evidence="7">MT8872</strain>
    </source>
</reference>
<sequence length="571" mass="63640">MIYRSNEMRHCTRFIISVAFNLTMNINAKILVLLAFIATCCNPTSAAKILVVGTSNSKSHIISSGRIAEVLVKNGHNVTMANIEMGHSLQRFHGPKFSKIVHLGYVSVEEERQHVQNTLEKTKGVFDPVDLFKVHASVSKMARWFNDACENVLIQNSTALAKLKEEKFDALFLEHLSACGSALTEVLDIPVHFIVSSCPLFESTARVYGIDTPLGYLPAGFSYSFATDEMSFFQRARNLIEAEIVTHGWMKVYSGTTEVFRRHYGTDFPDVIDIMAAKTPFVFVAVDELIEFPRPLPPNVVNVGGLGIDFESDSNTVLHEPFATEMSKGAKGVVFFSMGSNANTAGFPLSVKKHLFGVMANFNDYHFILKLDQADAESRELLKSALNVYITPWAPQPAILRHPRLRVFVTHGGYNSILEVAHCGKPVLLLPMMFDQLRNAGVVERNGWGKFIDPRSLVTSKSKFEEGLREILYNENYTVAAKRIKKLLETKPFSADEIFIKHVNFALANGGTLPELKSVARNLNVIQQYNLDIWGMIIGGIGLVGVVVIKVVIATMARIRSHKLIQKTKQF</sequence>
<organism evidence="7 8">
    <name type="scientific">Panagrellus redivivus</name>
    <name type="common">Microworm</name>
    <dbReference type="NCBI Taxonomy" id="6233"/>
    <lineage>
        <taxon>Eukaryota</taxon>
        <taxon>Metazoa</taxon>
        <taxon>Ecdysozoa</taxon>
        <taxon>Nematoda</taxon>
        <taxon>Chromadorea</taxon>
        <taxon>Rhabditida</taxon>
        <taxon>Tylenchina</taxon>
        <taxon>Panagrolaimomorpha</taxon>
        <taxon>Panagrolaimoidea</taxon>
        <taxon>Panagrolaimidae</taxon>
        <taxon>Panagrellus</taxon>
    </lineage>
</organism>